<dbReference type="InterPro" id="IPR012094">
    <property type="entry name" value="tRNA_Ile_lys_synt"/>
</dbReference>
<accession>A0A931NFB0</accession>
<feature type="binding site" evidence="6">
    <location>
        <begin position="18"/>
        <end position="23"/>
    </location>
    <ligand>
        <name>ATP</name>
        <dbReference type="ChEBI" id="CHEBI:30616"/>
    </ligand>
</feature>
<dbReference type="PANTHER" id="PTHR43033">
    <property type="entry name" value="TRNA(ILE)-LYSIDINE SYNTHASE-RELATED"/>
    <property type="match status" value="1"/>
</dbReference>
<dbReference type="InterPro" id="IPR011063">
    <property type="entry name" value="TilS/TtcA_N"/>
</dbReference>
<evidence type="ECO:0000313" key="9">
    <source>
        <dbReference type="Proteomes" id="UP000613266"/>
    </source>
</evidence>
<comment type="domain">
    <text evidence="6">The N-terminal region contains the highly conserved SGGXDS motif, predicted to be a P-loop motif involved in ATP binding.</text>
</comment>
<dbReference type="CDD" id="cd01992">
    <property type="entry name" value="TilS_N"/>
    <property type="match status" value="1"/>
</dbReference>
<organism evidence="8 9">
    <name type="scientific">Inhella proteolytica</name>
    <dbReference type="NCBI Taxonomy" id="2795029"/>
    <lineage>
        <taxon>Bacteria</taxon>
        <taxon>Pseudomonadati</taxon>
        <taxon>Pseudomonadota</taxon>
        <taxon>Betaproteobacteria</taxon>
        <taxon>Burkholderiales</taxon>
        <taxon>Sphaerotilaceae</taxon>
        <taxon>Inhella</taxon>
    </lineage>
</organism>
<dbReference type="InterPro" id="IPR014729">
    <property type="entry name" value="Rossmann-like_a/b/a_fold"/>
</dbReference>
<dbReference type="Proteomes" id="UP000613266">
    <property type="component" value="Unassembled WGS sequence"/>
</dbReference>
<dbReference type="Gene3D" id="3.40.50.620">
    <property type="entry name" value="HUPs"/>
    <property type="match status" value="1"/>
</dbReference>
<dbReference type="InterPro" id="IPR012795">
    <property type="entry name" value="tRNA_Ile_lys_synt_N"/>
</dbReference>
<evidence type="ECO:0000259" key="7">
    <source>
        <dbReference type="Pfam" id="PF01171"/>
    </source>
</evidence>
<feature type="domain" description="tRNA(Ile)-lysidine/2-thiocytidine synthase N-terminal" evidence="7">
    <location>
        <begin position="13"/>
        <end position="198"/>
    </location>
</feature>
<keyword evidence="9" id="KW-1185">Reference proteome</keyword>
<dbReference type="EMBL" id="JAEDAK010000013">
    <property type="protein sequence ID" value="MBH9578582.1"/>
    <property type="molecule type" value="Genomic_DNA"/>
</dbReference>
<keyword evidence="6" id="KW-0963">Cytoplasm</keyword>
<sequence>MAVTPTPRPGDTVAVAFSGGLDSTALLLATARQAVALHLRVLALHVHHGLQPEADAWVAHAQAVAAQLGAAGWPVELQVYRLQGQPQPGDSVEAWARRERYAALATMAKAAGASLILLGQHAEDQAETVLLQALRGGGPAGLAAMPAQWQSAGLHWCRPWLQRPRRALQALVEAAGLPFVQDPSNQNPRYARSRLRQQLMPVLVAQFPQAVTVLGEVARHAAQARELADEAAALDLPACRTVQGGLRHAAWAALPPARRRNVLAAWLAPQLPAGVPVSLLDRLMSEWQGLGRRWPAPGGWLHSRKGVLGLELSRATK</sequence>
<dbReference type="RefSeq" id="WP_198112353.1">
    <property type="nucleotide sequence ID" value="NZ_JAEDAK010000013.1"/>
</dbReference>
<keyword evidence="3 6" id="KW-0547">Nucleotide-binding</keyword>
<keyword evidence="1 6" id="KW-0436">Ligase</keyword>
<evidence type="ECO:0000313" key="8">
    <source>
        <dbReference type="EMBL" id="MBH9578582.1"/>
    </source>
</evidence>
<name>A0A931NFB0_9BURK</name>
<dbReference type="Pfam" id="PF01171">
    <property type="entry name" value="ATP_bind_3"/>
    <property type="match status" value="1"/>
</dbReference>
<comment type="function">
    <text evidence="6">Ligates lysine onto the cytidine present at position 34 of the AUA codon-specific tRNA(Ile) that contains the anticodon CAU, in an ATP-dependent manner. Cytidine is converted to lysidine, thus changing the amino acid specificity of the tRNA from methionine to isoleucine.</text>
</comment>
<comment type="caution">
    <text evidence="8">The sequence shown here is derived from an EMBL/GenBank/DDBJ whole genome shotgun (WGS) entry which is preliminary data.</text>
</comment>
<dbReference type="GO" id="GO:0005737">
    <property type="term" value="C:cytoplasm"/>
    <property type="evidence" value="ECO:0007669"/>
    <property type="project" value="UniProtKB-SubCell"/>
</dbReference>
<proteinExistence type="inferred from homology"/>
<comment type="subcellular location">
    <subcellularLocation>
        <location evidence="6">Cytoplasm</location>
    </subcellularLocation>
</comment>
<reference evidence="8" key="1">
    <citation type="submission" date="2020-12" db="EMBL/GenBank/DDBJ databases">
        <title>The genome sequence of Inhella sp. 1Y17.</title>
        <authorList>
            <person name="Liu Y."/>
        </authorList>
    </citation>
    <scope>NUCLEOTIDE SEQUENCE</scope>
    <source>
        <strain evidence="8">1Y17</strain>
    </source>
</reference>
<protein>
    <recommendedName>
        <fullName evidence="6">tRNA(Ile)-lysidine synthase</fullName>
        <ecNumber evidence="6">6.3.4.19</ecNumber>
    </recommendedName>
    <alternativeName>
        <fullName evidence="6">tRNA(Ile)-2-lysyl-cytidine synthase</fullName>
    </alternativeName>
    <alternativeName>
        <fullName evidence="6">tRNA(Ile)-lysidine synthetase</fullName>
    </alternativeName>
</protein>
<evidence type="ECO:0000256" key="2">
    <source>
        <dbReference type="ARBA" id="ARBA00022694"/>
    </source>
</evidence>
<evidence type="ECO:0000256" key="1">
    <source>
        <dbReference type="ARBA" id="ARBA00022598"/>
    </source>
</evidence>
<dbReference type="GO" id="GO:0032267">
    <property type="term" value="F:tRNA(Ile)-lysidine synthase activity"/>
    <property type="evidence" value="ECO:0007669"/>
    <property type="project" value="UniProtKB-EC"/>
</dbReference>
<dbReference type="GO" id="GO:0005524">
    <property type="term" value="F:ATP binding"/>
    <property type="evidence" value="ECO:0007669"/>
    <property type="project" value="UniProtKB-UniRule"/>
</dbReference>
<dbReference type="EC" id="6.3.4.19" evidence="6"/>
<dbReference type="GO" id="GO:0006400">
    <property type="term" value="P:tRNA modification"/>
    <property type="evidence" value="ECO:0007669"/>
    <property type="project" value="UniProtKB-UniRule"/>
</dbReference>
<evidence type="ECO:0000256" key="5">
    <source>
        <dbReference type="ARBA" id="ARBA00048539"/>
    </source>
</evidence>
<comment type="similarity">
    <text evidence="6">Belongs to the tRNA(Ile)-lysidine synthase family.</text>
</comment>
<dbReference type="SUPFAM" id="SSF52402">
    <property type="entry name" value="Adenine nucleotide alpha hydrolases-like"/>
    <property type="match status" value="1"/>
</dbReference>
<keyword evidence="2 6" id="KW-0819">tRNA processing</keyword>
<evidence type="ECO:0000256" key="6">
    <source>
        <dbReference type="HAMAP-Rule" id="MF_01161"/>
    </source>
</evidence>
<keyword evidence="4 6" id="KW-0067">ATP-binding</keyword>
<dbReference type="AlphaFoldDB" id="A0A931NFB0"/>
<gene>
    <name evidence="6 8" type="primary">tilS</name>
    <name evidence="8" type="ORF">I7X39_16945</name>
</gene>
<evidence type="ECO:0000256" key="3">
    <source>
        <dbReference type="ARBA" id="ARBA00022741"/>
    </source>
</evidence>
<dbReference type="HAMAP" id="MF_01161">
    <property type="entry name" value="tRNA_Ile_lys_synt"/>
    <property type="match status" value="1"/>
</dbReference>
<dbReference type="NCBIfam" id="TIGR02432">
    <property type="entry name" value="lysidine_TilS_N"/>
    <property type="match status" value="1"/>
</dbReference>
<comment type="catalytic activity">
    <reaction evidence="5 6">
        <text>cytidine(34) in tRNA(Ile2) + L-lysine + ATP = lysidine(34) in tRNA(Ile2) + AMP + diphosphate + H(+)</text>
        <dbReference type="Rhea" id="RHEA:43744"/>
        <dbReference type="Rhea" id="RHEA-COMP:10625"/>
        <dbReference type="Rhea" id="RHEA-COMP:10670"/>
        <dbReference type="ChEBI" id="CHEBI:15378"/>
        <dbReference type="ChEBI" id="CHEBI:30616"/>
        <dbReference type="ChEBI" id="CHEBI:32551"/>
        <dbReference type="ChEBI" id="CHEBI:33019"/>
        <dbReference type="ChEBI" id="CHEBI:82748"/>
        <dbReference type="ChEBI" id="CHEBI:83665"/>
        <dbReference type="ChEBI" id="CHEBI:456215"/>
        <dbReference type="EC" id="6.3.4.19"/>
    </reaction>
</comment>
<evidence type="ECO:0000256" key="4">
    <source>
        <dbReference type="ARBA" id="ARBA00022840"/>
    </source>
</evidence>
<dbReference type="PANTHER" id="PTHR43033:SF1">
    <property type="entry name" value="TRNA(ILE)-LYSIDINE SYNTHASE-RELATED"/>
    <property type="match status" value="1"/>
</dbReference>